<evidence type="ECO:0000313" key="2">
    <source>
        <dbReference type="Proteomes" id="UP000821853"/>
    </source>
</evidence>
<accession>A0A9J6FLP8</accession>
<comment type="caution">
    <text evidence="1">The sequence shown here is derived from an EMBL/GenBank/DDBJ whole genome shotgun (WGS) entry which is preliminary data.</text>
</comment>
<gene>
    <name evidence="1" type="ORF">HPB48_006763</name>
</gene>
<dbReference type="VEuPathDB" id="VectorBase:HLOH_045594"/>
<proteinExistence type="predicted"/>
<dbReference type="EMBL" id="JABSTR010000002">
    <property type="protein sequence ID" value="KAH9363743.1"/>
    <property type="molecule type" value="Genomic_DNA"/>
</dbReference>
<dbReference type="PANTHER" id="PTHR31751:SF42">
    <property type="entry name" value="PROTEIN CBG10204"/>
    <property type="match status" value="1"/>
</dbReference>
<sequence>MYTTQVNEVGNSVRMELKGLKRGLELLLRYNSTIAQIVTDRHTSIRAFLKRQHPAVLHLFDCWHVAKGSDAHRKLREVVCAPSLVKDVPQQSTKKQDVQLVAIASMHYNENNGRTQATTATWKQRFAMRFRKNRSGEASLSAIKEPSTYAPARLATEGRVKKASSRSLSWQLWPELPSRDASKNCVATLKG</sequence>
<keyword evidence="2" id="KW-1185">Reference proteome</keyword>
<name>A0A9J6FLP8_HAELO</name>
<dbReference type="PANTHER" id="PTHR31751">
    <property type="entry name" value="SI:CH211-108C17.2-RELATED-RELATED"/>
    <property type="match status" value="1"/>
</dbReference>
<dbReference type="AlphaFoldDB" id="A0A9J6FLP8"/>
<dbReference type="Proteomes" id="UP000821853">
    <property type="component" value="Chromosome 10"/>
</dbReference>
<evidence type="ECO:0000313" key="1">
    <source>
        <dbReference type="EMBL" id="KAH9363743.1"/>
    </source>
</evidence>
<dbReference type="OrthoDB" id="5814287at2759"/>
<protein>
    <recommendedName>
        <fullName evidence="3">Transposase</fullName>
    </recommendedName>
</protein>
<evidence type="ECO:0008006" key="3">
    <source>
        <dbReference type="Google" id="ProtNLM"/>
    </source>
</evidence>
<reference evidence="1 2" key="1">
    <citation type="journal article" date="2020" name="Cell">
        <title>Large-Scale Comparative Analyses of Tick Genomes Elucidate Their Genetic Diversity and Vector Capacities.</title>
        <authorList>
            <consortium name="Tick Genome and Microbiome Consortium (TIGMIC)"/>
            <person name="Jia N."/>
            <person name="Wang J."/>
            <person name="Shi W."/>
            <person name="Du L."/>
            <person name="Sun Y."/>
            <person name="Zhan W."/>
            <person name="Jiang J.F."/>
            <person name="Wang Q."/>
            <person name="Zhang B."/>
            <person name="Ji P."/>
            <person name="Bell-Sakyi L."/>
            <person name="Cui X.M."/>
            <person name="Yuan T.T."/>
            <person name="Jiang B.G."/>
            <person name="Yang W.F."/>
            <person name="Lam T.T."/>
            <person name="Chang Q.C."/>
            <person name="Ding S.J."/>
            <person name="Wang X.J."/>
            <person name="Zhu J.G."/>
            <person name="Ruan X.D."/>
            <person name="Zhao L."/>
            <person name="Wei J.T."/>
            <person name="Ye R.Z."/>
            <person name="Que T.C."/>
            <person name="Du C.H."/>
            <person name="Zhou Y.H."/>
            <person name="Cheng J.X."/>
            <person name="Dai P.F."/>
            <person name="Guo W.B."/>
            <person name="Han X.H."/>
            <person name="Huang E.J."/>
            <person name="Li L.F."/>
            <person name="Wei W."/>
            <person name="Gao Y.C."/>
            <person name="Liu J.Z."/>
            <person name="Shao H.Z."/>
            <person name="Wang X."/>
            <person name="Wang C.C."/>
            <person name="Yang T.C."/>
            <person name="Huo Q.B."/>
            <person name="Li W."/>
            <person name="Chen H.Y."/>
            <person name="Chen S.E."/>
            <person name="Zhou L.G."/>
            <person name="Ni X.B."/>
            <person name="Tian J.H."/>
            <person name="Sheng Y."/>
            <person name="Liu T."/>
            <person name="Pan Y.S."/>
            <person name="Xia L.Y."/>
            <person name="Li J."/>
            <person name="Zhao F."/>
            <person name="Cao W.C."/>
        </authorList>
    </citation>
    <scope>NUCLEOTIDE SEQUENCE [LARGE SCALE GENOMIC DNA]</scope>
    <source>
        <strain evidence="1">HaeL-2018</strain>
    </source>
</reference>
<dbReference type="OMA" id="RDASKNC"/>
<organism evidence="1 2">
    <name type="scientific">Haemaphysalis longicornis</name>
    <name type="common">Bush tick</name>
    <dbReference type="NCBI Taxonomy" id="44386"/>
    <lineage>
        <taxon>Eukaryota</taxon>
        <taxon>Metazoa</taxon>
        <taxon>Ecdysozoa</taxon>
        <taxon>Arthropoda</taxon>
        <taxon>Chelicerata</taxon>
        <taxon>Arachnida</taxon>
        <taxon>Acari</taxon>
        <taxon>Parasitiformes</taxon>
        <taxon>Ixodida</taxon>
        <taxon>Ixodoidea</taxon>
        <taxon>Ixodidae</taxon>
        <taxon>Haemaphysalinae</taxon>
        <taxon>Haemaphysalis</taxon>
    </lineage>
</organism>